<dbReference type="EMBL" id="SSOP01000028">
    <property type="protein sequence ID" value="KAB5593899.1"/>
    <property type="molecule type" value="Genomic_DNA"/>
</dbReference>
<gene>
    <name evidence="2" type="ORF">CTheo_2625</name>
</gene>
<evidence type="ECO:0000256" key="1">
    <source>
        <dbReference type="SAM" id="SignalP"/>
    </source>
</evidence>
<evidence type="ECO:0000313" key="2">
    <source>
        <dbReference type="EMBL" id="KAB5593899.1"/>
    </source>
</evidence>
<feature type="signal peptide" evidence="1">
    <location>
        <begin position="1"/>
        <end position="19"/>
    </location>
</feature>
<name>A0A5N5QQH6_9AGAM</name>
<dbReference type="Proteomes" id="UP000383932">
    <property type="component" value="Unassembled WGS sequence"/>
</dbReference>
<keyword evidence="3" id="KW-1185">Reference proteome</keyword>
<accession>A0A5N5QQH6</accession>
<organism evidence="2 3">
    <name type="scientific">Ceratobasidium theobromae</name>
    <dbReference type="NCBI Taxonomy" id="1582974"/>
    <lineage>
        <taxon>Eukaryota</taxon>
        <taxon>Fungi</taxon>
        <taxon>Dikarya</taxon>
        <taxon>Basidiomycota</taxon>
        <taxon>Agaricomycotina</taxon>
        <taxon>Agaricomycetes</taxon>
        <taxon>Cantharellales</taxon>
        <taxon>Ceratobasidiaceae</taxon>
        <taxon>Ceratobasidium</taxon>
    </lineage>
</organism>
<reference evidence="2 3" key="1">
    <citation type="journal article" date="2019" name="Fungal Biol. Biotechnol.">
        <title>Draft genome sequence of fastidious pathogen Ceratobasidium theobromae, which causes vascular-streak dieback in Theobroma cacao.</title>
        <authorList>
            <person name="Ali S.S."/>
            <person name="Asman A."/>
            <person name="Shao J."/>
            <person name="Firmansyah A.P."/>
            <person name="Susilo A.W."/>
            <person name="Rosmana A."/>
            <person name="McMahon P."/>
            <person name="Junaid M."/>
            <person name="Guest D."/>
            <person name="Kheng T.Y."/>
            <person name="Meinhardt L.W."/>
            <person name="Bailey B.A."/>
        </authorList>
    </citation>
    <scope>NUCLEOTIDE SEQUENCE [LARGE SCALE GENOMIC DNA]</scope>
    <source>
        <strain evidence="2 3">CT2</strain>
    </source>
</reference>
<comment type="caution">
    <text evidence="2">The sequence shown here is derived from an EMBL/GenBank/DDBJ whole genome shotgun (WGS) entry which is preliminary data.</text>
</comment>
<dbReference type="OrthoDB" id="3183756at2759"/>
<evidence type="ECO:0000313" key="3">
    <source>
        <dbReference type="Proteomes" id="UP000383932"/>
    </source>
</evidence>
<protein>
    <submittedName>
        <fullName evidence="2">Putative effector protein</fullName>
    </submittedName>
</protein>
<keyword evidence="1" id="KW-0732">Signal</keyword>
<sequence length="181" mass="19268">MIFSRILIAAVTVVGLVAAQSQGSAPDLSGIRIGTKLAPRDKDRCNDAMSKLTGLQAKVASAMAGPKEEREQQLITVTSSALDAVKEYNEGYKSRVSHLSVGAQNNGEDLKKFGKTLYHILRSCKGTRSAQLAANIGAINVEVDKFGDYLADLLPNMATKILGGFGKYAERLSAIQNAVTP</sequence>
<dbReference type="AlphaFoldDB" id="A0A5N5QQH6"/>
<feature type="chain" id="PRO_5024384925" evidence="1">
    <location>
        <begin position="20"/>
        <end position="181"/>
    </location>
</feature>
<proteinExistence type="predicted"/>